<organism evidence="5 6">
    <name type="scientific">Rhodococcus maanshanensis</name>
    <dbReference type="NCBI Taxonomy" id="183556"/>
    <lineage>
        <taxon>Bacteria</taxon>
        <taxon>Bacillati</taxon>
        <taxon>Actinomycetota</taxon>
        <taxon>Actinomycetes</taxon>
        <taxon>Mycobacteriales</taxon>
        <taxon>Nocardiaceae</taxon>
        <taxon>Rhodococcus</taxon>
    </lineage>
</organism>
<protein>
    <submittedName>
        <fullName evidence="5">EspG family protein</fullName>
    </submittedName>
</protein>
<evidence type="ECO:0000256" key="1">
    <source>
        <dbReference type="ARBA" id="ARBA00004496"/>
    </source>
</evidence>
<comment type="subcellular location">
    <subcellularLocation>
        <location evidence="1">Cytoplasm</location>
    </subcellularLocation>
</comment>
<evidence type="ECO:0000313" key="5">
    <source>
        <dbReference type="EMBL" id="SEK69606.1"/>
    </source>
</evidence>
<reference evidence="6" key="1">
    <citation type="submission" date="2016-10" db="EMBL/GenBank/DDBJ databases">
        <authorList>
            <person name="Varghese N."/>
            <person name="Submissions S."/>
        </authorList>
    </citation>
    <scope>NUCLEOTIDE SEQUENCE [LARGE SCALE GENOMIC DNA]</scope>
    <source>
        <strain evidence="6">DSM 44675</strain>
    </source>
</reference>
<gene>
    <name evidence="5" type="ORF">SAMN05444583_10382</name>
</gene>
<dbReference type="InterPro" id="IPR025734">
    <property type="entry name" value="EspG"/>
</dbReference>
<dbReference type="OrthoDB" id="4532341at2"/>
<evidence type="ECO:0000256" key="3">
    <source>
        <dbReference type="ARBA" id="ARBA00022490"/>
    </source>
</evidence>
<keyword evidence="4" id="KW-0143">Chaperone</keyword>
<evidence type="ECO:0000256" key="4">
    <source>
        <dbReference type="ARBA" id="ARBA00023186"/>
    </source>
</evidence>
<dbReference type="Proteomes" id="UP000198677">
    <property type="component" value="Unassembled WGS sequence"/>
</dbReference>
<keyword evidence="6" id="KW-1185">Reference proteome</keyword>
<dbReference type="EMBL" id="FOAW01000003">
    <property type="protein sequence ID" value="SEK69606.1"/>
    <property type="molecule type" value="Genomic_DNA"/>
</dbReference>
<accession>A0A1H7J4U3</accession>
<proteinExistence type="inferred from homology"/>
<evidence type="ECO:0000313" key="6">
    <source>
        <dbReference type="Proteomes" id="UP000198677"/>
    </source>
</evidence>
<evidence type="ECO:0000256" key="2">
    <source>
        <dbReference type="ARBA" id="ARBA00006411"/>
    </source>
</evidence>
<keyword evidence="3" id="KW-0963">Cytoplasm</keyword>
<dbReference type="Pfam" id="PF14011">
    <property type="entry name" value="ESX-1_EspG"/>
    <property type="match status" value="1"/>
</dbReference>
<sequence length="252" mass="26944">MSDGRWRLTALEFTVLWERFGRDRLPYPFQFRGTAATDEEFLADRRAAAQKVVSMLDEGLYEALVALAEPAVRIELCGFRGTGLESMIRMHAGIRQSVAAVAVQLPGPDLHAGADVLLASAPVAQLGTFVAQSIPPVVPGRRRGVSVPRVVAPVSGGSVMQPASGARGSAERDEFFRRPRTGLGEITVFAGPAYDNRPTGDGQGFHWMDFAEDGRYLVRGSDIVSALPARGEDIAAEVQRLVGVVSAGAVGR</sequence>
<name>A0A1H7J4U3_9NOCA</name>
<dbReference type="RefSeq" id="WP_072750355.1">
    <property type="nucleotide sequence ID" value="NZ_FOAW01000003.1"/>
</dbReference>
<dbReference type="AlphaFoldDB" id="A0A1H7J4U3"/>
<comment type="similarity">
    <text evidence="2">Belongs to the EspG family.</text>
</comment>